<keyword evidence="5" id="KW-0689">Ribosomal protein</keyword>
<dbReference type="InterPro" id="IPR043141">
    <property type="entry name" value="Ribosomal_uL10-like_sf"/>
</dbReference>
<accession>A0ABM1MU99</accession>
<proteinExistence type="inferred from homology"/>
<organism evidence="4 5">
    <name type="scientific">Nicrophorus vespilloides</name>
    <name type="common">Boreal carrion beetle</name>
    <dbReference type="NCBI Taxonomy" id="110193"/>
    <lineage>
        <taxon>Eukaryota</taxon>
        <taxon>Metazoa</taxon>
        <taxon>Ecdysozoa</taxon>
        <taxon>Arthropoda</taxon>
        <taxon>Hexapoda</taxon>
        <taxon>Insecta</taxon>
        <taxon>Pterygota</taxon>
        <taxon>Neoptera</taxon>
        <taxon>Endopterygota</taxon>
        <taxon>Coleoptera</taxon>
        <taxon>Polyphaga</taxon>
        <taxon>Staphyliniformia</taxon>
        <taxon>Silphidae</taxon>
        <taxon>Nicrophorinae</taxon>
        <taxon>Nicrophorus</taxon>
    </lineage>
</organism>
<sequence length="245" mass="28431">MSFLSRKGFLDVVSVCTQAKRFRGKINIQKPQVPHFERARLLAVTKPIVIKQNKSNQKETELCMKNVRFFNKTYIENPLQNIYANETLEKFQSSKMIVFFHMNPMSAEEHFKAYVTFNKQNMLYKNIGKKTLDIALKGTPYEAILNFYMCHNMIVFSPEMQIKKLLKISKRFPQLVVLAGVLDGRFVSKDELLYYSNIPNIQTAQAQLVHTLNSIGGNIVSQLNCHQQTFVSQLSERIKQLEEEK</sequence>
<keyword evidence="5" id="KW-0687">Ribonucleoprotein</keyword>
<gene>
    <name evidence="5" type="primary">LOC108563864</name>
</gene>
<dbReference type="SUPFAM" id="SSF160369">
    <property type="entry name" value="Ribosomal protein L10-like"/>
    <property type="match status" value="1"/>
</dbReference>
<evidence type="ECO:0000256" key="3">
    <source>
        <dbReference type="ARBA" id="ARBA00035716"/>
    </source>
</evidence>
<dbReference type="Proteomes" id="UP000695000">
    <property type="component" value="Unplaced"/>
</dbReference>
<protein>
    <recommendedName>
        <fullName evidence="2">Large ribosomal subunit protein uL10m</fullName>
    </recommendedName>
    <alternativeName>
        <fullName evidence="3">39S ribosomal protein L10, mitochondrial</fullName>
    </alternativeName>
</protein>
<dbReference type="PANTHER" id="PTHR11560">
    <property type="entry name" value="39S RIBOSOMAL PROTEIN L10, MITOCHONDRIAL"/>
    <property type="match status" value="1"/>
</dbReference>
<name>A0ABM1MU99_NICVS</name>
<dbReference type="RefSeq" id="XP_017778149.1">
    <property type="nucleotide sequence ID" value="XM_017922660.1"/>
</dbReference>
<evidence type="ECO:0000313" key="4">
    <source>
        <dbReference type="Proteomes" id="UP000695000"/>
    </source>
</evidence>
<dbReference type="Gene3D" id="3.30.70.1730">
    <property type="match status" value="1"/>
</dbReference>
<evidence type="ECO:0000256" key="1">
    <source>
        <dbReference type="ARBA" id="ARBA00008889"/>
    </source>
</evidence>
<dbReference type="GeneID" id="108563864"/>
<evidence type="ECO:0000256" key="2">
    <source>
        <dbReference type="ARBA" id="ARBA00035707"/>
    </source>
</evidence>
<keyword evidence="4" id="KW-1185">Reference proteome</keyword>
<dbReference type="InterPro" id="IPR047865">
    <property type="entry name" value="Ribosomal_uL10_bac_type"/>
</dbReference>
<reference evidence="5" key="1">
    <citation type="submission" date="2025-08" db="UniProtKB">
        <authorList>
            <consortium name="RefSeq"/>
        </authorList>
    </citation>
    <scope>IDENTIFICATION</scope>
    <source>
        <tissue evidence="5">Whole Larva</tissue>
    </source>
</reference>
<dbReference type="GO" id="GO:0005840">
    <property type="term" value="C:ribosome"/>
    <property type="evidence" value="ECO:0007669"/>
    <property type="project" value="UniProtKB-KW"/>
</dbReference>
<evidence type="ECO:0000313" key="5">
    <source>
        <dbReference type="RefSeq" id="XP_017778149.1"/>
    </source>
</evidence>
<comment type="similarity">
    <text evidence="1">Belongs to the universal ribosomal protein uL10 family.</text>
</comment>